<dbReference type="AlphaFoldDB" id="A0A0A0HP87"/>
<accession>A0A0A0HP87</accession>
<dbReference type="RefSeq" id="WP_037276346.1">
    <property type="nucleotide sequence ID" value="NZ_KN293991.1"/>
</dbReference>
<dbReference type="InterPro" id="IPR027417">
    <property type="entry name" value="P-loop_NTPase"/>
</dbReference>
<feature type="region of interest" description="Disordered" evidence="1">
    <location>
        <begin position="255"/>
        <end position="275"/>
    </location>
</feature>
<organism evidence="2 3">
    <name type="scientific">Roseovarius mucosus DSM 17069</name>
    <dbReference type="NCBI Taxonomy" id="1288298"/>
    <lineage>
        <taxon>Bacteria</taxon>
        <taxon>Pseudomonadati</taxon>
        <taxon>Pseudomonadota</taxon>
        <taxon>Alphaproteobacteria</taxon>
        <taxon>Rhodobacterales</taxon>
        <taxon>Roseobacteraceae</taxon>
        <taxon>Roseovarius</taxon>
    </lineage>
</organism>
<gene>
    <name evidence="2" type="ORF">rosmuc_00281</name>
</gene>
<dbReference type="PATRIC" id="fig|1288298.3.peg.278"/>
<evidence type="ECO:0000256" key="1">
    <source>
        <dbReference type="SAM" id="MobiDB-lite"/>
    </source>
</evidence>
<dbReference type="HOGENOM" id="CLU_091603_0_0_5"/>
<protein>
    <submittedName>
        <fullName evidence="2">Sulfotransferase family</fullName>
    </submittedName>
</protein>
<comment type="caution">
    <text evidence="2">The sequence shown here is derived from an EMBL/GenBank/DDBJ whole genome shotgun (WGS) entry which is preliminary data.</text>
</comment>
<dbReference type="SUPFAM" id="SSF52540">
    <property type="entry name" value="P-loop containing nucleoside triphosphate hydrolases"/>
    <property type="match status" value="1"/>
</dbReference>
<evidence type="ECO:0000313" key="3">
    <source>
        <dbReference type="Proteomes" id="UP000030021"/>
    </source>
</evidence>
<dbReference type="eggNOG" id="ENOG5032UQX">
    <property type="taxonomic scope" value="Bacteria"/>
</dbReference>
<reference evidence="2 3" key="1">
    <citation type="submission" date="2013-01" db="EMBL/GenBank/DDBJ databases">
        <authorList>
            <person name="Fiebig A."/>
            <person name="Goeker M."/>
            <person name="Klenk H.-P.P."/>
        </authorList>
    </citation>
    <scope>NUCLEOTIDE SEQUENCE [LARGE SCALE GENOMIC DNA]</scope>
    <source>
        <strain evidence="2 3">DSM 17069</strain>
    </source>
</reference>
<dbReference type="Gene3D" id="3.40.50.300">
    <property type="entry name" value="P-loop containing nucleotide triphosphate hydrolases"/>
    <property type="match status" value="1"/>
</dbReference>
<feature type="compositionally biased region" description="Polar residues" evidence="1">
    <location>
        <begin position="260"/>
        <end position="270"/>
    </location>
</feature>
<evidence type="ECO:0000313" key="2">
    <source>
        <dbReference type="EMBL" id="KGM89687.1"/>
    </source>
</evidence>
<proteinExistence type="predicted"/>
<name>A0A0A0HP87_9RHOB</name>
<dbReference type="EMBL" id="AONH01000001">
    <property type="protein sequence ID" value="KGM89687.1"/>
    <property type="molecule type" value="Genomic_DNA"/>
</dbReference>
<dbReference type="GO" id="GO:0016740">
    <property type="term" value="F:transferase activity"/>
    <property type="evidence" value="ECO:0007669"/>
    <property type="project" value="UniProtKB-KW"/>
</dbReference>
<dbReference type="Pfam" id="PF13469">
    <property type="entry name" value="Sulfotransfer_3"/>
    <property type="match status" value="1"/>
</dbReference>
<sequence>MFYPQPEPHAATRSASDPHVAIGGLGGSGTRVFAATLSSVGIRLGTRLNGPLDNLWFTVLFKRADWVRQRPSDAEVVQAADLLRRAMTTGLRGTLSAEEHALLIRLRDTLPPTGPWQCGVRAPDAESLIDSVPPAVGGDLPWGWKEPNTHVFLPHLARCFPGLRYIHVVRNGLDMAFSNNTWQARHWSPYYGVALEPATPLSVIQLRYWIAANRAAMKFGAAHMPGRFLAISYEAYCADPGRHWPRLRRFLGLPDDTHPPANTLQPTTIGRSKEHDLSQFPSETLSLARDLQAEVDALKP</sequence>
<dbReference type="Proteomes" id="UP000030021">
    <property type="component" value="Unassembled WGS sequence"/>
</dbReference>
<dbReference type="STRING" id="215743.ROSMUCSMR3_01995"/>
<keyword evidence="2" id="KW-0808">Transferase</keyword>